<evidence type="ECO:0000313" key="2">
    <source>
        <dbReference type="Proteomes" id="UP000647860"/>
    </source>
</evidence>
<proteinExistence type="predicted"/>
<reference evidence="1 2" key="1">
    <citation type="submission" date="2021-01" db="EMBL/GenBank/DDBJ databases">
        <title>Whole genome shotgun sequence of Verrucosispora gifhornensis NBRC 16317.</title>
        <authorList>
            <person name="Komaki H."/>
            <person name="Tamura T."/>
        </authorList>
    </citation>
    <scope>NUCLEOTIDE SEQUENCE [LARGE SCALE GENOMIC DNA]</scope>
    <source>
        <strain evidence="1 2">NBRC 16317</strain>
    </source>
</reference>
<comment type="caution">
    <text evidence="1">The sequence shown here is derived from an EMBL/GenBank/DDBJ whole genome shotgun (WGS) entry which is preliminary data.</text>
</comment>
<evidence type="ECO:0000313" key="1">
    <source>
        <dbReference type="EMBL" id="GIJ18816.1"/>
    </source>
</evidence>
<evidence type="ECO:0008006" key="3">
    <source>
        <dbReference type="Google" id="ProtNLM"/>
    </source>
</evidence>
<dbReference type="Proteomes" id="UP000647860">
    <property type="component" value="Unassembled WGS sequence"/>
</dbReference>
<organism evidence="1 2">
    <name type="scientific">Micromonospora gifhornensis</name>
    <dbReference type="NCBI Taxonomy" id="84594"/>
    <lineage>
        <taxon>Bacteria</taxon>
        <taxon>Bacillati</taxon>
        <taxon>Actinomycetota</taxon>
        <taxon>Actinomycetes</taxon>
        <taxon>Micromonosporales</taxon>
        <taxon>Micromonosporaceae</taxon>
        <taxon>Micromonospora</taxon>
    </lineage>
</organism>
<dbReference type="InterPro" id="IPR011200">
    <property type="entry name" value="UCP012608"/>
</dbReference>
<accession>A0ABQ4ILW5</accession>
<dbReference type="Pfam" id="PF10094">
    <property type="entry name" value="DUF2332"/>
    <property type="match status" value="1"/>
</dbReference>
<protein>
    <recommendedName>
        <fullName evidence="3">DUF2332 domain-containing protein</fullName>
    </recommendedName>
</protein>
<gene>
    <name evidence="1" type="ORF">Vgi01_55000</name>
</gene>
<keyword evidence="2" id="KW-1185">Reference proteome</keyword>
<dbReference type="EMBL" id="BOPA01000051">
    <property type="protein sequence ID" value="GIJ18816.1"/>
    <property type="molecule type" value="Genomic_DNA"/>
</dbReference>
<name>A0ABQ4ILW5_9ACTN</name>
<sequence>MFRAARGFDSSPLYRHLLAVVADEPALVELASRTRPGQQPTFALFGAVHQLLLGGVVDPLAAYYPSVVGGRARPVDADTGRAFTRFCRTHADRIAAILATRLVQTNHVQRSLVTRLGLALLRRATAAPVCVVEVGCSAGLNLRADRYAFSVGDSTVGVGDSTVGVGDSAVGVGVGVGDSTVGDSVSGGRWSARGGSRVHIRADVPDGRLLPDLDRLPVVADVVGVDLDPPDLTDPEDRAWLRALVWPENAHQAALLAEAMRMVADDPPRVVRGDVADIGAEVAASLPAGLPRLVVHTATRIHVPVDRRPAFDAGVAAFAADGPMLHLALEEDHRVAPSGRAGIGLTATDAAGSRRIAVADGHLAWLEPLPELGTPITLGAQK</sequence>